<gene>
    <name evidence="2" type="ORF">CROQUDRAFT_202644</name>
</gene>
<dbReference type="AlphaFoldDB" id="A0A9P6NCH8"/>
<feature type="chain" id="PRO_5040192859" evidence="1">
    <location>
        <begin position="21"/>
        <end position="138"/>
    </location>
</feature>
<protein>
    <submittedName>
        <fullName evidence="2">Uncharacterized protein</fullName>
    </submittedName>
</protein>
<proteinExistence type="predicted"/>
<feature type="signal peptide" evidence="1">
    <location>
        <begin position="1"/>
        <end position="20"/>
    </location>
</feature>
<evidence type="ECO:0000256" key="1">
    <source>
        <dbReference type="SAM" id="SignalP"/>
    </source>
</evidence>
<evidence type="ECO:0000313" key="2">
    <source>
        <dbReference type="EMBL" id="KAG0143067.1"/>
    </source>
</evidence>
<reference evidence="2" key="1">
    <citation type="submission" date="2013-11" db="EMBL/GenBank/DDBJ databases">
        <title>Genome sequence of the fusiform rust pathogen reveals effectors for host alternation and coevolution with pine.</title>
        <authorList>
            <consortium name="DOE Joint Genome Institute"/>
            <person name="Smith K."/>
            <person name="Pendleton A."/>
            <person name="Kubisiak T."/>
            <person name="Anderson C."/>
            <person name="Salamov A."/>
            <person name="Aerts A."/>
            <person name="Riley R."/>
            <person name="Clum A."/>
            <person name="Lindquist E."/>
            <person name="Ence D."/>
            <person name="Campbell M."/>
            <person name="Kronenberg Z."/>
            <person name="Feau N."/>
            <person name="Dhillon B."/>
            <person name="Hamelin R."/>
            <person name="Burleigh J."/>
            <person name="Smith J."/>
            <person name="Yandell M."/>
            <person name="Nelson C."/>
            <person name="Grigoriev I."/>
            <person name="Davis J."/>
        </authorList>
    </citation>
    <scope>NUCLEOTIDE SEQUENCE</scope>
    <source>
        <strain evidence="2">G11</strain>
    </source>
</reference>
<comment type="caution">
    <text evidence="2">The sequence shown here is derived from an EMBL/GenBank/DDBJ whole genome shotgun (WGS) entry which is preliminary data.</text>
</comment>
<organism evidence="2 3">
    <name type="scientific">Cronartium quercuum f. sp. fusiforme G11</name>
    <dbReference type="NCBI Taxonomy" id="708437"/>
    <lineage>
        <taxon>Eukaryota</taxon>
        <taxon>Fungi</taxon>
        <taxon>Dikarya</taxon>
        <taxon>Basidiomycota</taxon>
        <taxon>Pucciniomycotina</taxon>
        <taxon>Pucciniomycetes</taxon>
        <taxon>Pucciniales</taxon>
        <taxon>Coleosporiaceae</taxon>
        <taxon>Cronartium</taxon>
    </lineage>
</organism>
<dbReference type="Proteomes" id="UP000886653">
    <property type="component" value="Unassembled WGS sequence"/>
</dbReference>
<name>A0A9P6NCH8_9BASI</name>
<accession>A0A9P6NCH8</accession>
<evidence type="ECO:0000313" key="3">
    <source>
        <dbReference type="Proteomes" id="UP000886653"/>
    </source>
</evidence>
<sequence length="138" mass="14594">MFALRFMIVVAFCMWAAVEGNQCFSATVDVKVCKEKALKLFKTTLAGGSQYIFYNSTKVTAVCSGCQLDLVTVDGGKVNTDVKKVLATLDSLSTMCPGTNQGGWFILPQSSSGGDPSLHSPNVKLTISSGTASSCHLI</sequence>
<keyword evidence="1" id="KW-0732">Signal</keyword>
<dbReference type="EMBL" id="MU167329">
    <property type="protein sequence ID" value="KAG0143067.1"/>
    <property type="molecule type" value="Genomic_DNA"/>
</dbReference>
<keyword evidence="3" id="KW-1185">Reference proteome</keyword>